<dbReference type="PRINTS" id="PR00038">
    <property type="entry name" value="HTHLUXR"/>
</dbReference>
<keyword evidence="6" id="KW-1185">Reference proteome</keyword>
<evidence type="ECO:0000256" key="2">
    <source>
        <dbReference type="ARBA" id="ARBA00023125"/>
    </source>
</evidence>
<sequence length="358" mass="39397">MLGKSYFSLVQALHESRSFSEVAHLLTTQLPQQFEDDHPTIALMGEGPVLLDILGNGKNAEVARNEFDRVACQLPKHPLLGSVDFGNPGNLGFAASDYLEPGEYLQSDFNQGLPEEMQANDCLAGRLSVAWNRITLLLVCRNDGVFGKDERQVFDAVLFTARAVVERISSQSVEAQFRKFLLSASAGAPISLFSLAPSRELLPMNFQSLRQAENWWGVDEAYHMLSDEVYAMIRAKMEEAWDDPVVASFRSLEVDLGGGLMKVFALPKSDGEIFIAAPVPGSSGESSDDAVNAVLTKRQKEIMDWIAEGKTSAEAAIILDISPRTVEKHLEAVFQRLGVENRIAAVRRFLDLKAGHTI</sequence>
<dbReference type="InterPro" id="IPR016032">
    <property type="entry name" value="Sig_transdc_resp-reg_C-effctor"/>
</dbReference>
<dbReference type="Pfam" id="PF00196">
    <property type="entry name" value="GerE"/>
    <property type="match status" value="1"/>
</dbReference>
<dbReference type="PANTHER" id="PTHR44688:SF16">
    <property type="entry name" value="DNA-BINDING TRANSCRIPTIONAL ACTIVATOR DEVR_DOSR"/>
    <property type="match status" value="1"/>
</dbReference>
<dbReference type="SUPFAM" id="SSF46894">
    <property type="entry name" value="C-terminal effector domain of the bipartite response regulators"/>
    <property type="match status" value="1"/>
</dbReference>
<dbReference type="Gene3D" id="1.10.10.10">
    <property type="entry name" value="Winged helix-like DNA-binding domain superfamily/Winged helix DNA-binding domain"/>
    <property type="match status" value="1"/>
</dbReference>
<dbReference type="CDD" id="cd06170">
    <property type="entry name" value="LuxR_C_like"/>
    <property type="match status" value="1"/>
</dbReference>
<dbReference type="EMBL" id="JBHTBS010000011">
    <property type="protein sequence ID" value="MFC7338963.1"/>
    <property type="molecule type" value="Genomic_DNA"/>
</dbReference>
<evidence type="ECO:0000313" key="6">
    <source>
        <dbReference type="Proteomes" id="UP001596472"/>
    </source>
</evidence>
<evidence type="ECO:0000256" key="3">
    <source>
        <dbReference type="ARBA" id="ARBA00023163"/>
    </source>
</evidence>
<keyword evidence="1" id="KW-0805">Transcription regulation</keyword>
<accession>A0ABW2LBA9</accession>
<evidence type="ECO:0000259" key="4">
    <source>
        <dbReference type="PROSITE" id="PS50043"/>
    </source>
</evidence>
<protein>
    <submittedName>
        <fullName evidence="5">Response regulator transcription factor</fullName>
    </submittedName>
</protein>
<name>A0ABW2LBA9_9BACT</name>
<evidence type="ECO:0000313" key="5">
    <source>
        <dbReference type="EMBL" id="MFC7338963.1"/>
    </source>
</evidence>
<dbReference type="RefSeq" id="WP_379714985.1">
    <property type="nucleotide sequence ID" value="NZ_JBHTBS010000011.1"/>
</dbReference>
<feature type="domain" description="HTH luxR-type" evidence="4">
    <location>
        <begin position="288"/>
        <end position="353"/>
    </location>
</feature>
<proteinExistence type="predicted"/>
<dbReference type="PANTHER" id="PTHR44688">
    <property type="entry name" value="DNA-BINDING TRANSCRIPTIONAL ACTIVATOR DEVR_DOSR"/>
    <property type="match status" value="1"/>
</dbReference>
<reference evidence="6" key="1">
    <citation type="journal article" date="2019" name="Int. J. Syst. Evol. Microbiol.">
        <title>The Global Catalogue of Microorganisms (GCM) 10K type strain sequencing project: providing services to taxonomists for standard genome sequencing and annotation.</title>
        <authorList>
            <consortium name="The Broad Institute Genomics Platform"/>
            <consortium name="The Broad Institute Genome Sequencing Center for Infectious Disease"/>
            <person name="Wu L."/>
            <person name="Ma J."/>
        </authorList>
    </citation>
    <scope>NUCLEOTIDE SEQUENCE [LARGE SCALE GENOMIC DNA]</scope>
    <source>
        <strain evidence="6">CGMCC 4.1467</strain>
    </source>
</reference>
<dbReference type="PROSITE" id="PS50043">
    <property type="entry name" value="HTH_LUXR_2"/>
    <property type="match status" value="1"/>
</dbReference>
<keyword evidence="2" id="KW-0238">DNA-binding</keyword>
<organism evidence="5 6">
    <name type="scientific">Haloferula chungangensis</name>
    <dbReference type="NCBI Taxonomy" id="1048331"/>
    <lineage>
        <taxon>Bacteria</taxon>
        <taxon>Pseudomonadati</taxon>
        <taxon>Verrucomicrobiota</taxon>
        <taxon>Verrucomicrobiia</taxon>
        <taxon>Verrucomicrobiales</taxon>
        <taxon>Verrucomicrobiaceae</taxon>
        <taxon>Haloferula</taxon>
    </lineage>
</organism>
<dbReference type="InterPro" id="IPR036388">
    <property type="entry name" value="WH-like_DNA-bd_sf"/>
</dbReference>
<keyword evidence="3" id="KW-0804">Transcription</keyword>
<comment type="caution">
    <text evidence="5">The sequence shown here is derived from an EMBL/GenBank/DDBJ whole genome shotgun (WGS) entry which is preliminary data.</text>
</comment>
<evidence type="ECO:0000256" key="1">
    <source>
        <dbReference type="ARBA" id="ARBA00023015"/>
    </source>
</evidence>
<dbReference type="Proteomes" id="UP001596472">
    <property type="component" value="Unassembled WGS sequence"/>
</dbReference>
<dbReference type="InterPro" id="IPR000792">
    <property type="entry name" value="Tscrpt_reg_LuxR_C"/>
</dbReference>
<gene>
    <name evidence="5" type="ORF">ACFQY0_17330</name>
</gene>
<dbReference type="SMART" id="SM00421">
    <property type="entry name" value="HTH_LUXR"/>
    <property type="match status" value="1"/>
</dbReference>